<accession>A0A2X1RMJ2</accession>
<sequence>MPINMQAALSTTLSNMNNEPVKYKAYLQKGFDLLKLNYSLLSYISALGAYRDRMKKFATEPPQFLSGFYPVAKKIIYTLEHIEEIPEAIFNQQQESIETHLKELEKQEMTAEERAVFSLPYQQLNLITQLLPQFYEYFRKESC</sequence>
<gene>
    <name evidence="1" type="primary">yccS_1</name>
    <name evidence="1" type="ORF">NCTC11872_02834</name>
</gene>
<dbReference type="AlphaFoldDB" id="A0A2X1RMJ2"/>
<dbReference type="EMBL" id="UASK01000011">
    <property type="protein sequence ID" value="SPX43176.1"/>
    <property type="molecule type" value="Genomic_DNA"/>
</dbReference>
<evidence type="ECO:0000313" key="2">
    <source>
        <dbReference type="Proteomes" id="UP000249936"/>
    </source>
</evidence>
<dbReference type="Proteomes" id="UP000249936">
    <property type="component" value="Unassembled WGS sequence"/>
</dbReference>
<proteinExistence type="predicted"/>
<organism evidence="1 2">
    <name type="scientific">Haemophilus influenzae</name>
    <dbReference type="NCBI Taxonomy" id="727"/>
    <lineage>
        <taxon>Bacteria</taxon>
        <taxon>Pseudomonadati</taxon>
        <taxon>Pseudomonadota</taxon>
        <taxon>Gammaproteobacteria</taxon>
        <taxon>Pasteurellales</taxon>
        <taxon>Pasteurellaceae</taxon>
        <taxon>Haemophilus</taxon>
    </lineage>
</organism>
<protein>
    <submittedName>
        <fullName evidence="1">Inner membrane protein</fullName>
    </submittedName>
</protein>
<name>A0A2X1RMJ2_HAEIF</name>
<reference evidence="1 2" key="1">
    <citation type="submission" date="2018-06" db="EMBL/GenBank/DDBJ databases">
        <authorList>
            <consortium name="Pathogen Informatics"/>
            <person name="Doyle S."/>
        </authorList>
    </citation>
    <scope>NUCLEOTIDE SEQUENCE [LARGE SCALE GENOMIC DNA]</scope>
    <source>
        <strain evidence="1 2">NCTC11872</strain>
    </source>
</reference>
<evidence type="ECO:0000313" key="1">
    <source>
        <dbReference type="EMBL" id="SPX43176.1"/>
    </source>
</evidence>